<name>A0A6S8AV25_9STRA</name>
<gene>
    <name evidence="1" type="ORF">ASTO00021_LOCUS4368</name>
    <name evidence="2" type="ORF">ASTO00021_LOCUS4371</name>
</gene>
<organism evidence="2">
    <name type="scientific">Aplanochytrium stocchinoi</name>
    <dbReference type="NCBI Taxonomy" id="215587"/>
    <lineage>
        <taxon>Eukaryota</taxon>
        <taxon>Sar</taxon>
        <taxon>Stramenopiles</taxon>
        <taxon>Bigyra</taxon>
        <taxon>Labyrinthulomycetes</taxon>
        <taxon>Thraustochytrida</taxon>
        <taxon>Thraustochytriidae</taxon>
        <taxon>Aplanochytrium</taxon>
    </lineage>
</organism>
<protein>
    <submittedName>
        <fullName evidence="2">Uncharacterized protein</fullName>
    </submittedName>
</protein>
<evidence type="ECO:0000313" key="1">
    <source>
        <dbReference type="EMBL" id="CAE0434057.1"/>
    </source>
</evidence>
<dbReference type="EMBL" id="HBIN01006005">
    <property type="protein sequence ID" value="CAE0434060.1"/>
    <property type="molecule type" value="Transcribed_RNA"/>
</dbReference>
<accession>A0A6S8AV25</accession>
<proteinExistence type="predicted"/>
<dbReference type="EMBL" id="HBIN01006001">
    <property type="protein sequence ID" value="CAE0434057.1"/>
    <property type="molecule type" value="Transcribed_RNA"/>
</dbReference>
<dbReference type="AlphaFoldDB" id="A0A6S8AV25"/>
<reference evidence="2" key="1">
    <citation type="submission" date="2021-01" db="EMBL/GenBank/DDBJ databases">
        <authorList>
            <person name="Corre E."/>
            <person name="Pelletier E."/>
            <person name="Niang G."/>
            <person name="Scheremetjew M."/>
            <person name="Finn R."/>
            <person name="Kale V."/>
            <person name="Holt S."/>
            <person name="Cochrane G."/>
            <person name="Meng A."/>
            <person name="Brown T."/>
            <person name="Cohen L."/>
        </authorList>
    </citation>
    <scope>NUCLEOTIDE SEQUENCE</scope>
    <source>
        <strain evidence="2">GSBS06</strain>
    </source>
</reference>
<evidence type="ECO:0000313" key="2">
    <source>
        <dbReference type="EMBL" id="CAE0434060.1"/>
    </source>
</evidence>
<sequence>MELSTEYDYSGDEEELRFATIQNNRNVDVEVVKLPTPTAPPESFYTNNNQNDVNDVHRNCQTETQRQEVNNEKKPNSYNYEYYNNVNPFELQHNSGQEPISESAVANAKKKAVETVRRETTTVSESMTKVEFTWMETKLYYIEHYSFDVLDFSTKRDLNAVFADGFHKGQFFTEEEVERLKLQPMPVDRTTILTTREWNAVMKKSKYDGARFDHSNVLEDDMHGGIMSPDNGLEDSDDISQVHKFIHFPNVTAIAISCS</sequence>